<keyword evidence="1" id="KW-0812">Transmembrane</keyword>
<keyword evidence="1" id="KW-1133">Transmembrane helix</keyword>
<protein>
    <submittedName>
        <fullName evidence="2">Uncharacterized protein</fullName>
    </submittedName>
</protein>
<evidence type="ECO:0000256" key="1">
    <source>
        <dbReference type="SAM" id="Phobius"/>
    </source>
</evidence>
<dbReference type="AlphaFoldDB" id="A0A645D194"/>
<feature type="transmembrane region" description="Helical" evidence="1">
    <location>
        <begin position="7"/>
        <end position="27"/>
    </location>
</feature>
<evidence type="ECO:0000313" key="2">
    <source>
        <dbReference type="EMBL" id="MPM82888.1"/>
    </source>
</evidence>
<proteinExistence type="predicted"/>
<sequence length="163" mass="17821">MTGHNQVFLYFIEFCAINICNGVFFAVNNTLLQCAVKFAESDRCGGRANGVHGSHMNRSVHGSHFQALHIGRAMYFCLGARIVSKAVVPPGKADDPGGLQLLIEIFAHFSVIELPNLIIVCKAEGEVANHEFLCVRLQGSCGRSCQINASACFQCFNRRFLVA</sequence>
<reference evidence="2" key="1">
    <citation type="submission" date="2019-08" db="EMBL/GenBank/DDBJ databases">
        <authorList>
            <person name="Kucharzyk K."/>
            <person name="Murdoch R.W."/>
            <person name="Higgins S."/>
            <person name="Loffler F."/>
        </authorList>
    </citation>
    <scope>NUCLEOTIDE SEQUENCE</scope>
</reference>
<comment type="caution">
    <text evidence="2">The sequence shown here is derived from an EMBL/GenBank/DDBJ whole genome shotgun (WGS) entry which is preliminary data.</text>
</comment>
<organism evidence="2">
    <name type="scientific">bioreactor metagenome</name>
    <dbReference type="NCBI Taxonomy" id="1076179"/>
    <lineage>
        <taxon>unclassified sequences</taxon>
        <taxon>metagenomes</taxon>
        <taxon>ecological metagenomes</taxon>
    </lineage>
</organism>
<keyword evidence="1" id="KW-0472">Membrane</keyword>
<accession>A0A645D194</accession>
<dbReference type="EMBL" id="VSSQ01031829">
    <property type="protein sequence ID" value="MPM82888.1"/>
    <property type="molecule type" value="Genomic_DNA"/>
</dbReference>
<gene>
    <name evidence="2" type="ORF">SDC9_129950</name>
</gene>
<name>A0A645D194_9ZZZZ</name>